<dbReference type="GO" id="GO:0019878">
    <property type="term" value="P:lysine biosynthetic process via aminoadipic acid"/>
    <property type="evidence" value="ECO:0007669"/>
    <property type="project" value="TreeGrafter"/>
</dbReference>
<feature type="compositionally biased region" description="Low complexity" evidence="2">
    <location>
        <begin position="183"/>
        <end position="192"/>
    </location>
</feature>
<evidence type="ECO:0000313" key="3">
    <source>
        <dbReference type="EMBL" id="CAD8095049.1"/>
    </source>
</evidence>
<dbReference type="PANTHER" id="PTHR11133">
    <property type="entry name" value="SACCHAROPINE DEHYDROGENASE"/>
    <property type="match status" value="1"/>
</dbReference>
<dbReference type="EMBL" id="CAJJDM010000100">
    <property type="protein sequence ID" value="CAD8095049.1"/>
    <property type="molecule type" value="Genomic_DNA"/>
</dbReference>
<reference evidence="3" key="1">
    <citation type="submission" date="2021-01" db="EMBL/GenBank/DDBJ databases">
        <authorList>
            <consortium name="Genoscope - CEA"/>
            <person name="William W."/>
        </authorList>
    </citation>
    <scope>NUCLEOTIDE SEQUENCE</scope>
</reference>
<organism evidence="3 4">
    <name type="scientific">Paramecium primaurelia</name>
    <dbReference type="NCBI Taxonomy" id="5886"/>
    <lineage>
        <taxon>Eukaryota</taxon>
        <taxon>Sar</taxon>
        <taxon>Alveolata</taxon>
        <taxon>Ciliophora</taxon>
        <taxon>Intramacronucleata</taxon>
        <taxon>Oligohymenophorea</taxon>
        <taxon>Peniculida</taxon>
        <taxon>Parameciidae</taxon>
        <taxon>Paramecium</taxon>
    </lineage>
</organism>
<keyword evidence="1" id="KW-0560">Oxidoreductase</keyword>
<evidence type="ECO:0000313" key="4">
    <source>
        <dbReference type="Proteomes" id="UP000688137"/>
    </source>
</evidence>
<name>A0A8S1NUI3_PARPR</name>
<dbReference type="GO" id="GO:0005737">
    <property type="term" value="C:cytoplasm"/>
    <property type="evidence" value="ECO:0007669"/>
    <property type="project" value="TreeGrafter"/>
</dbReference>
<protein>
    <submittedName>
        <fullName evidence="3">Uncharacterized protein</fullName>
    </submittedName>
</protein>
<sequence length="235" mass="27247">MIFIGNTSFLDMLPIPKLKNYRLQAVCDVTCDLEGSIQFLKKFTNPDHPVYYYNPISQQIHDEFDFNSQNDIMYMSIDFLPSQMPYEASMDFGKALRDIVPHLAYSDPTKPLEESGLPEFLQNATVTLHGQLTQKFQYINELRKINETENDHQQFKMITSYYSNKLNATKENNAIGNNLLPQQLLSPNSHSQEQTCQQENSPKNLNMPSNIREIQIDEARKINNQQTFDSQIQIQ</sequence>
<accession>A0A8S1NUI3</accession>
<feature type="compositionally biased region" description="Polar residues" evidence="2">
    <location>
        <begin position="193"/>
        <end position="209"/>
    </location>
</feature>
<evidence type="ECO:0000256" key="2">
    <source>
        <dbReference type="SAM" id="MobiDB-lite"/>
    </source>
</evidence>
<dbReference type="AlphaFoldDB" id="A0A8S1NUI3"/>
<dbReference type="PANTHER" id="PTHR11133:SF22">
    <property type="entry name" value="ALPHA-AMINOADIPIC SEMIALDEHYDE SYNTHASE, MITOCHONDRIAL"/>
    <property type="match status" value="1"/>
</dbReference>
<dbReference type="InterPro" id="IPR051168">
    <property type="entry name" value="AASS"/>
</dbReference>
<evidence type="ECO:0000256" key="1">
    <source>
        <dbReference type="ARBA" id="ARBA00023002"/>
    </source>
</evidence>
<keyword evidence="4" id="KW-1185">Reference proteome</keyword>
<comment type="caution">
    <text evidence="3">The sequence shown here is derived from an EMBL/GenBank/DDBJ whole genome shotgun (WGS) entry which is preliminary data.</text>
</comment>
<dbReference type="Proteomes" id="UP000688137">
    <property type="component" value="Unassembled WGS sequence"/>
</dbReference>
<dbReference type="OMA" id="LINDIYW"/>
<proteinExistence type="predicted"/>
<dbReference type="GO" id="GO:0004753">
    <property type="term" value="F:saccharopine dehydrogenase activity"/>
    <property type="evidence" value="ECO:0007669"/>
    <property type="project" value="TreeGrafter"/>
</dbReference>
<gene>
    <name evidence="3" type="ORF">PPRIM_AZ9-3.1.T0970163</name>
</gene>
<feature type="region of interest" description="Disordered" evidence="2">
    <location>
        <begin position="183"/>
        <end position="209"/>
    </location>
</feature>